<protein>
    <submittedName>
        <fullName evidence="1">Uncharacterized protein</fullName>
    </submittedName>
</protein>
<organism evidence="1 2">
    <name type="scientific">Linum tenue</name>
    <dbReference type="NCBI Taxonomy" id="586396"/>
    <lineage>
        <taxon>Eukaryota</taxon>
        <taxon>Viridiplantae</taxon>
        <taxon>Streptophyta</taxon>
        <taxon>Embryophyta</taxon>
        <taxon>Tracheophyta</taxon>
        <taxon>Spermatophyta</taxon>
        <taxon>Magnoliopsida</taxon>
        <taxon>eudicotyledons</taxon>
        <taxon>Gunneridae</taxon>
        <taxon>Pentapetalae</taxon>
        <taxon>rosids</taxon>
        <taxon>fabids</taxon>
        <taxon>Malpighiales</taxon>
        <taxon>Linaceae</taxon>
        <taxon>Linum</taxon>
    </lineage>
</organism>
<reference evidence="1" key="1">
    <citation type="submission" date="2022-08" db="EMBL/GenBank/DDBJ databases">
        <authorList>
            <person name="Gutierrez-Valencia J."/>
        </authorList>
    </citation>
    <scope>NUCLEOTIDE SEQUENCE</scope>
</reference>
<feature type="non-terminal residue" evidence="1">
    <location>
        <position position="1"/>
    </location>
</feature>
<accession>A0AAV0MKU1</accession>
<evidence type="ECO:0000313" key="1">
    <source>
        <dbReference type="EMBL" id="CAI0446887.1"/>
    </source>
</evidence>
<comment type="caution">
    <text evidence="1">The sequence shown here is derived from an EMBL/GenBank/DDBJ whole genome shotgun (WGS) entry which is preliminary data.</text>
</comment>
<dbReference type="EMBL" id="CAMGYJ010000007">
    <property type="protein sequence ID" value="CAI0446887.1"/>
    <property type="molecule type" value="Genomic_DNA"/>
</dbReference>
<gene>
    <name evidence="1" type="ORF">LITE_LOCUS29197</name>
</gene>
<dbReference type="Proteomes" id="UP001154282">
    <property type="component" value="Unassembled WGS sequence"/>
</dbReference>
<dbReference type="AlphaFoldDB" id="A0AAV0MKU1"/>
<name>A0AAV0MKU1_9ROSI</name>
<proteinExistence type="predicted"/>
<evidence type="ECO:0000313" key="2">
    <source>
        <dbReference type="Proteomes" id="UP001154282"/>
    </source>
</evidence>
<sequence>PRRQVPDLETPSFTGGRSKITTVTSSCAIPSPRSTLRVDCVVPNPFRVSPLYFVLSKLPTPAHLLAKTNLCRENFFPSRQIELQEN</sequence>
<keyword evidence="2" id="KW-1185">Reference proteome</keyword>